<reference evidence="1 2" key="1">
    <citation type="journal article" date="2018" name="PLoS Pathog.">
        <title>Evolution of structural diversity of trichothecenes, a family of toxins produced by plant pathogenic and entomopathogenic fungi.</title>
        <authorList>
            <person name="Proctor R.H."/>
            <person name="McCormick S.P."/>
            <person name="Kim H.S."/>
            <person name="Cardoza R.E."/>
            <person name="Stanley A.M."/>
            <person name="Lindo L."/>
            <person name="Kelly A."/>
            <person name="Brown D.W."/>
            <person name="Lee T."/>
            <person name="Vaughan M.M."/>
            <person name="Alexander N.J."/>
            <person name="Busman M."/>
            <person name="Gutierrez S."/>
        </authorList>
    </citation>
    <scope>NUCLEOTIDE SEQUENCE [LARGE SCALE GENOMIC DNA]</scope>
    <source>
        <strain evidence="1 2">NRRL 13405</strain>
    </source>
</reference>
<dbReference type="AlphaFoldDB" id="A0A395MHU8"/>
<dbReference type="Proteomes" id="UP000265631">
    <property type="component" value="Unassembled WGS sequence"/>
</dbReference>
<organism evidence="1 2">
    <name type="scientific">Fusarium flagelliforme</name>
    <dbReference type="NCBI Taxonomy" id="2675880"/>
    <lineage>
        <taxon>Eukaryota</taxon>
        <taxon>Fungi</taxon>
        <taxon>Dikarya</taxon>
        <taxon>Ascomycota</taxon>
        <taxon>Pezizomycotina</taxon>
        <taxon>Sordariomycetes</taxon>
        <taxon>Hypocreomycetidae</taxon>
        <taxon>Hypocreales</taxon>
        <taxon>Nectriaceae</taxon>
        <taxon>Fusarium</taxon>
        <taxon>Fusarium incarnatum-equiseti species complex</taxon>
    </lineage>
</organism>
<keyword evidence="2" id="KW-1185">Reference proteome</keyword>
<gene>
    <name evidence="1" type="ORF">FIE12Z_8277</name>
</gene>
<proteinExistence type="predicted"/>
<evidence type="ECO:0000313" key="1">
    <source>
        <dbReference type="EMBL" id="RFN47482.1"/>
    </source>
</evidence>
<protein>
    <recommendedName>
        <fullName evidence="3">F-box domain-containing protein</fullName>
    </recommendedName>
</protein>
<comment type="caution">
    <text evidence="1">The sequence shown here is derived from an EMBL/GenBank/DDBJ whole genome shotgun (WGS) entry which is preliminary data.</text>
</comment>
<dbReference type="EMBL" id="PXXK01000252">
    <property type="protein sequence ID" value="RFN47482.1"/>
    <property type="molecule type" value="Genomic_DNA"/>
</dbReference>
<evidence type="ECO:0000313" key="2">
    <source>
        <dbReference type="Proteomes" id="UP000265631"/>
    </source>
</evidence>
<accession>A0A395MHU8</accession>
<evidence type="ECO:0008006" key="3">
    <source>
        <dbReference type="Google" id="ProtNLM"/>
    </source>
</evidence>
<name>A0A395MHU8_9HYPO</name>
<sequence>MSEATTRNKLKDTFLTLPVELRIEILAYLGTRHNLTSIKAASPCMLETYTDNEMYIRRTFYKREFTDRMLQDALAIVTFPPNTYGNLDFEHAVIRNHKNQWMSGELPHPFKITRRNDVDHLDSLYYSLDNRIPRYSEDSILGWVAISSDGIQRSLQSLLKSELFQRWFALRWVPGHVDTLIDMEKNVYGTSGYENTLRMVR</sequence>